<sequence length="200" mass="21797">MVLKFLTAGLIAALLAAGAVYYSLDAQNLQPRGVPSAVPSATMERDTPPGTEHYRLNGTDSPSSDADERPAAGTDTLATDTPATDRDERPSPDAPKPRKATDFDILVAQAGALELVDMRDDAYLTLLDWALQDERYRDAMNVAGRLSAPELRDTARQRIGISHARAGRMQEAFAILEQVEIEPLTDPIRLEIIRAATRDE</sequence>
<dbReference type="RefSeq" id="WP_284369136.1">
    <property type="nucleotide sequence ID" value="NZ_BSNJ01000001.1"/>
</dbReference>
<gene>
    <name evidence="2" type="ORF">GCM10007854_03390</name>
</gene>
<evidence type="ECO:0000256" key="1">
    <source>
        <dbReference type="SAM" id="MobiDB-lite"/>
    </source>
</evidence>
<dbReference type="Proteomes" id="UP001161390">
    <property type="component" value="Unassembled WGS sequence"/>
</dbReference>
<comment type="caution">
    <text evidence="2">The sequence shown here is derived from an EMBL/GenBank/DDBJ whole genome shotgun (WGS) entry which is preliminary data.</text>
</comment>
<accession>A0ABQ5UVS7</accession>
<feature type="compositionally biased region" description="Low complexity" evidence="1">
    <location>
        <begin position="71"/>
        <end position="82"/>
    </location>
</feature>
<feature type="compositionally biased region" description="Basic and acidic residues" evidence="1">
    <location>
        <begin position="83"/>
        <end position="100"/>
    </location>
</feature>
<dbReference type="EMBL" id="BSNJ01000001">
    <property type="protein sequence ID" value="GLQ19384.1"/>
    <property type="molecule type" value="Genomic_DNA"/>
</dbReference>
<feature type="compositionally biased region" description="Basic and acidic residues" evidence="1">
    <location>
        <begin position="43"/>
        <end position="55"/>
    </location>
</feature>
<protein>
    <recommendedName>
        <fullName evidence="4">Tetratricopeptide repeat protein</fullName>
    </recommendedName>
</protein>
<reference evidence="2" key="2">
    <citation type="submission" date="2023-01" db="EMBL/GenBank/DDBJ databases">
        <title>Draft genome sequence of Algimonas porphyrae strain NBRC 108216.</title>
        <authorList>
            <person name="Sun Q."/>
            <person name="Mori K."/>
        </authorList>
    </citation>
    <scope>NUCLEOTIDE SEQUENCE</scope>
    <source>
        <strain evidence="2">NBRC 108216</strain>
    </source>
</reference>
<organism evidence="2 3">
    <name type="scientific">Algimonas porphyrae</name>
    <dbReference type="NCBI Taxonomy" id="1128113"/>
    <lineage>
        <taxon>Bacteria</taxon>
        <taxon>Pseudomonadati</taxon>
        <taxon>Pseudomonadota</taxon>
        <taxon>Alphaproteobacteria</taxon>
        <taxon>Maricaulales</taxon>
        <taxon>Robiginitomaculaceae</taxon>
        <taxon>Algimonas</taxon>
    </lineage>
</organism>
<proteinExistence type="predicted"/>
<evidence type="ECO:0008006" key="4">
    <source>
        <dbReference type="Google" id="ProtNLM"/>
    </source>
</evidence>
<evidence type="ECO:0000313" key="3">
    <source>
        <dbReference type="Proteomes" id="UP001161390"/>
    </source>
</evidence>
<reference evidence="2" key="1">
    <citation type="journal article" date="2014" name="Int. J. Syst. Evol. Microbiol.">
        <title>Complete genome of a new Firmicutes species belonging to the dominant human colonic microbiota ('Ruminococcus bicirculans') reveals two chromosomes and a selective capacity to utilize plant glucans.</title>
        <authorList>
            <consortium name="NISC Comparative Sequencing Program"/>
            <person name="Wegmann U."/>
            <person name="Louis P."/>
            <person name="Goesmann A."/>
            <person name="Henrissat B."/>
            <person name="Duncan S.H."/>
            <person name="Flint H.J."/>
        </authorList>
    </citation>
    <scope>NUCLEOTIDE SEQUENCE</scope>
    <source>
        <strain evidence="2">NBRC 108216</strain>
    </source>
</reference>
<name>A0ABQ5UVS7_9PROT</name>
<feature type="region of interest" description="Disordered" evidence="1">
    <location>
        <begin position="31"/>
        <end position="100"/>
    </location>
</feature>
<keyword evidence="3" id="KW-1185">Reference proteome</keyword>
<evidence type="ECO:0000313" key="2">
    <source>
        <dbReference type="EMBL" id="GLQ19384.1"/>
    </source>
</evidence>